<dbReference type="InterPro" id="IPR008972">
    <property type="entry name" value="Cupredoxin"/>
</dbReference>
<dbReference type="InterPro" id="IPR045087">
    <property type="entry name" value="Cu-oxidase_fam"/>
</dbReference>
<dbReference type="EMBL" id="FN653087">
    <property type="protein sequence ID" value="CBY11574.1"/>
    <property type="molecule type" value="Genomic_DNA"/>
</dbReference>
<dbReference type="GO" id="GO:0005507">
    <property type="term" value="F:copper ion binding"/>
    <property type="evidence" value="ECO:0007669"/>
    <property type="project" value="InterPro"/>
</dbReference>
<dbReference type="InterPro" id="IPR011707">
    <property type="entry name" value="Cu-oxidase-like_N"/>
</dbReference>
<sequence length="72" mass="8162">MPIQAATVHWHGILMTNNFWMDGAAFINQCPILPHQQFTYSWNAENAGTFWYHTHFRALKKKVGAGSALISS</sequence>
<keyword evidence="3" id="KW-0560">Oxidoreductase</keyword>
<name>E4XNY6_OIKDI</name>
<dbReference type="Pfam" id="PF07732">
    <property type="entry name" value="Cu-oxidase_3"/>
    <property type="match status" value="1"/>
</dbReference>
<dbReference type="OrthoDB" id="6117876at2759"/>
<evidence type="ECO:0000313" key="6">
    <source>
        <dbReference type="EMBL" id="CBY11574.1"/>
    </source>
</evidence>
<evidence type="ECO:0000256" key="4">
    <source>
        <dbReference type="ARBA" id="ARBA00023008"/>
    </source>
</evidence>
<keyword evidence="2" id="KW-0479">Metal-binding</keyword>
<dbReference type="AlphaFoldDB" id="E4XNY6"/>
<reference evidence="6" key="1">
    <citation type="journal article" date="2010" name="Science">
        <title>Plasticity of animal genome architecture unmasked by rapid evolution of a pelagic tunicate.</title>
        <authorList>
            <person name="Denoeud F."/>
            <person name="Henriet S."/>
            <person name="Mungpakdee S."/>
            <person name="Aury J.M."/>
            <person name="Da Silva C."/>
            <person name="Brinkmann H."/>
            <person name="Mikhaleva J."/>
            <person name="Olsen L.C."/>
            <person name="Jubin C."/>
            <person name="Canestro C."/>
            <person name="Bouquet J.M."/>
            <person name="Danks G."/>
            <person name="Poulain J."/>
            <person name="Campsteijn C."/>
            <person name="Adamski M."/>
            <person name="Cross I."/>
            <person name="Yadetie F."/>
            <person name="Muffato M."/>
            <person name="Louis A."/>
            <person name="Butcher S."/>
            <person name="Tsagkogeorga G."/>
            <person name="Konrad A."/>
            <person name="Singh S."/>
            <person name="Jensen M.F."/>
            <person name="Cong E.H."/>
            <person name="Eikeseth-Otteraa H."/>
            <person name="Noel B."/>
            <person name="Anthouard V."/>
            <person name="Porcel B.M."/>
            <person name="Kachouri-Lafond R."/>
            <person name="Nishino A."/>
            <person name="Ugolini M."/>
            <person name="Chourrout P."/>
            <person name="Nishida H."/>
            <person name="Aasland R."/>
            <person name="Huzurbazar S."/>
            <person name="Westhof E."/>
            <person name="Delsuc F."/>
            <person name="Lehrach H."/>
            <person name="Reinhardt R."/>
            <person name="Weissenbach J."/>
            <person name="Roy S.W."/>
            <person name="Artiguenave F."/>
            <person name="Postlethwait J.H."/>
            <person name="Manak J.R."/>
            <person name="Thompson E.M."/>
            <person name="Jaillon O."/>
            <person name="Du Pasquier L."/>
            <person name="Boudinot P."/>
            <person name="Liberles D.A."/>
            <person name="Volff J.N."/>
            <person name="Philippe H."/>
            <person name="Lenhard B."/>
            <person name="Roest Crollius H."/>
            <person name="Wincker P."/>
            <person name="Chourrout D."/>
        </authorList>
    </citation>
    <scope>NUCLEOTIDE SEQUENCE [LARGE SCALE GENOMIC DNA]</scope>
</reference>
<comment type="similarity">
    <text evidence="1">Belongs to the multicopper oxidase family.</text>
</comment>
<keyword evidence="7" id="KW-1185">Reference proteome</keyword>
<evidence type="ECO:0000313" key="7">
    <source>
        <dbReference type="Proteomes" id="UP000001307"/>
    </source>
</evidence>
<organism evidence="6">
    <name type="scientific">Oikopleura dioica</name>
    <name type="common">Tunicate</name>
    <dbReference type="NCBI Taxonomy" id="34765"/>
    <lineage>
        <taxon>Eukaryota</taxon>
        <taxon>Metazoa</taxon>
        <taxon>Chordata</taxon>
        <taxon>Tunicata</taxon>
        <taxon>Appendicularia</taxon>
        <taxon>Copelata</taxon>
        <taxon>Oikopleuridae</taxon>
        <taxon>Oikopleura</taxon>
    </lineage>
</organism>
<keyword evidence="4" id="KW-0186">Copper</keyword>
<protein>
    <recommendedName>
        <fullName evidence="5">Plastocyanin-like domain-containing protein</fullName>
    </recommendedName>
</protein>
<dbReference type="InParanoid" id="E4XNY6"/>
<accession>E4XNY6</accession>
<dbReference type="Gene3D" id="2.60.40.420">
    <property type="entry name" value="Cupredoxins - blue copper proteins"/>
    <property type="match status" value="1"/>
</dbReference>
<dbReference type="GO" id="GO:0006826">
    <property type="term" value="P:iron ion transport"/>
    <property type="evidence" value="ECO:0007669"/>
    <property type="project" value="TreeGrafter"/>
</dbReference>
<dbReference type="GO" id="GO:0005886">
    <property type="term" value="C:plasma membrane"/>
    <property type="evidence" value="ECO:0007669"/>
    <property type="project" value="TreeGrafter"/>
</dbReference>
<proteinExistence type="inferred from homology"/>
<dbReference type="SUPFAM" id="SSF49503">
    <property type="entry name" value="Cupredoxins"/>
    <property type="match status" value="1"/>
</dbReference>
<dbReference type="Proteomes" id="UP000001307">
    <property type="component" value="Unassembled WGS sequence"/>
</dbReference>
<evidence type="ECO:0000256" key="1">
    <source>
        <dbReference type="ARBA" id="ARBA00010609"/>
    </source>
</evidence>
<evidence type="ECO:0000256" key="2">
    <source>
        <dbReference type="ARBA" id="ARBA00022723"/>
    </source>
</evidence>
<dbReference type="PANTHER" id="PTHR11709:SF394">
    <property type="entry name" value="FI03373P-RELATED"/>
    <property type="match status" value="1"/>
</dbReference>
<dbReference type="PANTHER" id="PTHR11709">
    <property type="entry name" value="MULTI-COPPER OXIDASE"/>
    <property type="match status" value="1"/>
</dbReference>
<evidence type="ECO:0000256" key="3">
    <source>
        <dbReference type="ARBA" id="ARBA00023002"/>
    </source>
</evidence>
<feature type="domain" description="Plastocyanin-like" evidence="5">
    <location>
        <begin position="5"/>
        <end position="70"/>
    </location>
</feature>
<evidence type="ECO:0000259" key="5">
    <source>
        <dbReference type="Pfam" id="PF07732"/>
    </source>
</evidence>
<gene>
    <name evidence="6" type="ORF">GSOID_T00016741001</name>
</gene>
<dbReference type="GO" id="GO:0016491">
    <property type="term" value="F:oxidoreductase activity"/>
    <property type="evidence" value="ECO:0007669"/>
    <property type="project" value="UniProtKB-KW"/>
</dbReference>